<feature type="domain" description="Radical SAM core" evidence="10">
    <location>
        <begin position="132"/>
        <end position="365"/>
    </location>
</feature>
<feature type="binding site" evidence="8">
    <location>
        <position position="85"/>
    </location>
    <ligand>
        <name>[4Fe-4S] cluster</name>
        <dbReference type="ChEBI" id="CHEBI:49883"/>
        <label>1</label>
    </ligand>
</feature>
<comment type="subcellular location">
    <subcellularLocation>
        <location evidence="8">Cytoplasm</location>
    </subcellularLocation>
</comment>
<dbReference type="Gene3D" id="2.40.50.140">
    <property type="entry name" value="Nucleic acid-binding proteins"/>
    <property type="match status" value="1"/>
</dbReference>
<dbReference type="SFLD" id="SFLDG01082">
    <property type="entry name" value="B12-binding_domain_containing"/>
    <property type="match status" value="1"/>
</dbReference>
<feature type="binding site" evidence="8">
    <location>
        <position position="51"/>
    </location>
    <ligand>
        <name>[4Fe-4S] cluster</name>
        <dbReference type="ChEBI" id="CHEBI:49883"/>
        <label>1</label>
    </ligand>
</feature>
<organism evidence="11 12">
    <name type="scientific">Porphyromonas gingivicanis</name>
    <dbReference type="NCBI Taxonomy" id="266762"/>
    <lineage>
        <taxon>Bacteria</taxon>
        <taxon>Pseudomonadati</taxon>
        <taxon>Bacteroidota</taxon>
        <taxon>Bacteroidia</taxon>
        <taxon>Bacteroidales</taxon>
        <taxon>Porphyromonadaceae</taxon>
        <taxon>Porphyromonas</taxon>
    </lineage>
</organism>
<keyword evidence="2 8" id="KW-0963">Cytoplasm</keyword>
<feature type="binding site" evidence="8">
    <location>
        <position position="153"/>
    </location>
    <ligand>
        <name>[4Fe-4S] cluster</name>
        <dbReference type="ChEBI" id="CHEBI:49883"/>
        <label>2</label>
        <note>4Fe-4S-S-AdoMet</note>
    </ligand>
</feature>
<comment type="similarity">
    <text evidence="8">Belongs to the methylthiotransferase family. RimO subfamily.</text>
</comment>
<dbReference type="InterPro" id="IPR020612">
    <property type="entry name" value="Methylthiotransferase_CS"/>
</dbReference>
<dbReference type="CDD" id="cd01335">
    <property type="entry name" value="Radical_SAM"/>
    <property type="match status" value="1"/>
</dbReference>
<evidence type="ECO:0000256" key="7">
    <source>
        <dbReference type="ARBA" id="ARBA00023014"/>
    </source>
</evidence>
<keyword evidence="4 8" id="KW-0949">S-adenosyl-L-methionine</keyword>
<evidence type="ECO:0000313" key="12">
    <source>
        <dbReference type="Proteomes" id="UP000030134"/>
    </source>
</evidence>
<proteinExistence type="inferred from homology"/>
<evidence type="ECO:0000259" key="10">
    <source>
        <dbReference type="PROSITE" id="PS51918"/>
    </source>
</evidence>
<accession>A0A0A2G3N6</accession>
<evidence type="ECO:0000256" key="3">
    <source>
        <dbReference type="ARBA" id="ARBA00022679"/>
    </source>
</evidence>
<dbReference type="Proteomes" id="UP000030134">
    <property type="component" value="Unassembled WGS sequence"/>
</dbReference>
<dbReference type="Gene3D" id="3.40.50.12160">
    <property type="entry name" value="Methylthiotransferase, N-terminal domain"/>
    <property type="match status" value="1"/>
</dbReference>
<dbReference type="eggNOG" id="COG0621">
    <property type="taxonomic scope" value="Bacteria"/>
</dbReference>
<comment type="function">
    <text evidence="8">Catalyzes the methylthiolation of an aspartic acid residue of ribosomal protein uS12.</text>
</comment>
<evidence type="ECO:0000313" key="11">
    <source>
        <dbReference type="EMBL" id="KGN97087.1"/>
    </source>
</evidence>
<dbReference type="InterPro" id="IPR023404">
    <property type="entry name" value="rSAM_horseshoe"/>
</dbReference>
<feature type="binding site" evidence="8">
    <location>
        <position position="146"/>
    </location>
    <ligand>
        <name>[4Fe-4S] cluster</name>
        <dbReference type="ChEBI" id="CHEBI:49883"/>
        <label>2</label>
        <note>4Fe-4S-S-AdoMet</note>
    </ligand>
</feature>
<dbReference type="PANTHER" id="PTHR43837:SF1">
    <property type="entry name" value="RIBOSOMAL PROTEIN US12 METHYLTHIOTRANSFERASE RIMO"/>
    <property type="match status" value="1"/>
</dbReference>
<dbReference type="SFLD" id="SFLDG01061">
    <property type="entry name" value="methylthiotransferase"/>
    <property type="match status" value="1"/>
</dbReference>
<keyword evidence="11" id="KW-0689">Ribosomal protein</keyword>
<dbReference type="STRING" id="266762.HQ36_08680"/>
<dbReference type="HAMAP" id="MF_01865">
    <property type="entry name" value="MTTase_RimO"/>
    <property type="match status" value="1"/>
</dbReference>
<dbReference type="PROSITE" id="PS51449">
    <property type="entry name" value="MTTASE_N"/>
    <property type="match status" value="1"/>
</dbReference>
<keyword evidence="7 8" id="KW-0411">Iron-sulfur</keyword>
<keyword evidence="5 8" id="KW-0479">Metal-binding</keyword>
<feature type="binding site" evidence="8">
    <location>
        <position position="150"/>
    </location>
    <ligand>
        <name>[4Fe-4S] cluster</name>
        <dbReference type="ChEBI" id="CHEBI:49883"/>
        <label>2</label>
        <note>4Fe-4S-S-AdoMet</note>
    </ligand>
</feature>
<dbReference type="Pfam" id="PF04055">
    <property type="entry name" value="Radical_SAM"/>
    <property type="match status" value="1"/>
</dbReference>
<dbReference type="EMBL" id="JQZW01000019">
    <property type="protein sequence ID" value="KGN97087.1"/>
    <property type="molecule type" value="Genomic_DNA"/>
</dbReference>
<dbReference type="RefSeq" id="WP_036885122.1">
    <property type="nucleotide sequence ID" value="NZ_JQZW01000019.1"/>
</dbReference>
<feature type="binding site" evidence="8">
    <location>
        <position position="13"/>
    </location>
    <ligand>
        <name>[4Fe-4S] cluster</name>
        <dbReference type="ChEBI" id="CHEBI:49883"/>
        <label>1</label>
    </ligand>
</feature>
<dbReference type="GO" id="GO:0005829">
    <property type="term" value="C:cytosol"/>
    <property type="evidence" value="ECO:0007669"/>
    <property type="project" value="TreeGrafter"/>
</dbReference>
<dbReference type="NCBIfam" id="TIGR00089">
    <property type="entry name" value="MiaB/RimO family radical SAM methylthiotransferase"/>
    <property type="match status" value="1"/>
</dbReference>
<dbReference type="PANTHER" id="PTHR43837">
    <property type="entry name" value="RIBOSOMAL PROTEIN S12 METHYLTHIOTRANSFERASE RIMO"/>
    <property type="match status" value="1"/>
</dbReference>
<dbReference type="Pfam" id="PF18693">
    <property type="entry name" value="TRAM_2"/>
    <property type="match status" value="1"/>
</dbReference>
<name>A0A0A2G3N6_9PORP</name>
<dbReference type="InterPro" id="IPR058240">
    <property type="entry name" value="rSAM_sf"/>
</dbReference>
<dbReference type="Pfam" id="PF00919">
    <property type="entry name" value="UPF0004"/>
    <property type="match status" value="1"/>
</dbReference>
<dbReference type="EC" id="2.8.4.4" evidence="8"/>
<evidence type="ECO:0000256" key="6">
    <source>
        <dbReference type="ARBA" id="ARBA00023004"/>
    </source>
</evidence>
<dbReference type="NCBIfam" id="TIGR01125">
    <property type="entry name" value="30S ribosomal protein S12 methylthiotransferase RimO"/>
    <property type="match status" value="1"/>
</dbReference>
<keyword evidence="1 8" id="KW-0004">4Fe-4S</keyword>
<evidence type="ECO:0000256" key="5">
    <source>
        <dbReference type="ARBA" id="ARBA00022723"/>
    </source>
</evidence>
<dbReference type="SFLD" id="SFLDF00274">
    <property type="entry name" value="ribosomal_protein_S12_methylth"/>
    <property type="match status" value="1"/>
</dbReference>
<dbReference type="GO" id="GO:0103039">
    <property type="term" value="F:protein methylthiotransferase activity"/>
    <property type="evidence" value="ECO:0007669"/>
    <property type="project" value="UniProtKB-EC"/>
</dbReference>
<keyword evidence="11" id="KW-0687">Ribonucleoprotein</keyword>
<reference evidence="11 12" key="1">
    <citation type="submission" date="2014-08" db="EMBL/GenBank/DDBJ databases">
        <title>Porphyromonas gingivicanis strain:COT-022_OH1391 Genome sequencing.</title>
        <authorList>
            <person name="Wallis C."/>
            <person name="Deusch O."/>
            <person name="O'Flynn C."/>
            <person name="Davis I."/>
            <person name="Jospin G."/>
            <person name="Darling A.E."/>
            <person name="Coil D.A."/>
            <person name="Alexiev A."/>
            <person name="Horsfall A."/>
            <person name="Kirkwood N."/>
            <person name="Harris S."/>
            <person name="Eisen J.A."/>
        </authorList>
    </citation>
    <scope>NUCLEOTIDE SEQUENCE [LARGE SCALE GENOMIC DNA]</scope>
    <source>
        <strain evidence="12">COT-022 OH1391</strain>
    </source>
</reference>
<dbReference type="InterPro" id="IPR005840">
    <property type="entry name" value="Ribosomal_uS12_MeSTrfase_RimO"/>
</dbReference>
<dbReference type="AlphaFoldDB" id="A0A0A2G3N6"/>
<dbReference type="SFLD" id="SFLDS00029">
    <property type="entry name" value="Radical_SAM"/>
    <property type="match status" value="1"/>
</dbReference>
<evidence type="ECO:0000256" key="4">
    <source>
        <dbReference type="ARBA" id="ARBA00022691"/>
    </source>
</evidence>
<dbReference type="GO" id="GO:0006400">
    <property type="term" value="P:tRNA modification"/>
    <property type="evidence" value="ECO:0007669"/>
    <property type="project" value="InterPro"/>
</dbReference>
<dbReference type="InterPro" id="IPR012340">
    <property type="entry name" value="NA-bd_OB-fold"/>
</dbReference>
<dbReference type="InterPro" id="IPR013848">
    <property type="entry name" value="Methylthiotransferase_N"/>
</dbReference>
<keyword evidence="6 8" id="KW-0408">Iron</keyword>
<dbReference type="SUPFAM" id="SSF102114">
    <property type="entry name" value="Radical SAM enzymes"/>
    <property type="match status" value="1"/>
</dbReference>
<sequence length="441" mass="50438">MRKNEVNVITLGCSKNLVDSERLMRLFSAAGYTVRHDPKRITGEIVVINTCGFIGAAQEESINTILSFIRAKEEGRIGKLFVMGCLSERFRGDLMEELPEVDGIYGKFDWKQLVQDLGRSFTPITEESRIITTPRHYAYLKISEGCDRTCSYCAIPLITGKHKSRSISSLEEEVMQLVSDGCSEFQLIAQDLTYYGRDFDGKGHLAELLDRLSSIEGVHRLRLHYAYPAHFPYEILPLIRERDNICNYLDIALQHGTDHMLRMMRRGITQQETEALLERIRTEVPGIVLRTTLMVGHPGETEEDFKALINFVERMKFERMGAFAYSHEKDTYAERHYQDEIAEETKLSRLEQLMAVQESIADQFSQSLVGSVQEVVIDRREEEYLIGRTQYDSPEVDPEVLIPLSEAHRGLHVGGYYSMKIVGTEGFDLIAHPIKKGRKND</sequence>
<dbReference type="InterPro" id="IPR002792">
    <property type="entry name" value="TRAM_dom"/>
</dbReference>
<comment type="cofactor">
    <cofactor evidence="8">
        <name>[4Fe-4S] cluster</name>
        <dbReference type="ChEBI" id="CHEBI:49883"/>
    </cofactor>
    <text evidence="8">Binds 2 [4Fe-4S] clusters. One cluster is coordinated with 3 cysteines and an exchangeable S-adenosyl-L-methionine.</text>
</comment>
<gene>
    <name evidence="8" type="primary">rimO</name>
    <name evidence="11" type="ORF">HQ36_08680</name>
</gene>
<comment type="caution">
    <text evidence="11">The sequence shown here is derived from an EMBL/GenBank/DDBJ whole genome shotgun (WGS) entry which is preliminary data.</text>
</comment>
<dbReference type="Gene3D" id="3.80.30.20">
    <property type="entry name" value="tm_1862 like domain"/>
    <property type="match status" value="1"/>
</dbReference>
<dbReference type="InterPro" id="IPR005839">
    <property type="entry name" value="Methylthiotransferase"/>
</dbReference>
<dbReference type="GO" id="GO:0051539">
    <property type="term" value="F:4 iron, 4 sulfur cluster binding"/>
    <property type="evidence" value="ECO:0007669"/>
    <property type="project" value="UniProtKB-UniRule"/>
</dbReference>
<evidence type="ECO:0000256" key="1">
    <source>
        <dbReference type="ARBA" id="ARBA00022485"/>
    </source>
</evidence>
<dbReference type="GO" id="GO:0005840">
    <property type="term" value="C:ribosome"/>
    <property type="evidence" value="ECO:0007669"/>
    <property type="project" value="UniProtKB-KW"/>
</dbReference>
<dbReference type="InterPro" id="IPR007197">
    <property type="entry name" value="rSAM"/>
</dbReference>
<comment type="catalytic activity">
    <reaction evidence="8">
        <text>L-aspartate(89)-[ribosomal protein uS12]-hydrogen + (sulfur carrier)-SH + AH2 + 2 S-adenosyl-L-methionine = 3-methylsulfanyl-L-aspartate(89)-[ribosomal protein uS12]-hydrogen + (sulfur carrier)-H + 5'-deoxyadenosine + L-methionine + A + S-adenosyl-L-homocysteine + 2 H(+)</text>
        <dbReference type="Rhea" id="RHEA:37087"/>
        <dbReference type="Rhea" id="RHEA-COMP:10460"/>
        <dbReference type="Rhea" id="RHEA-COMP:10461"/>
        <dbReference type="Rhea" id="RHEA-COMP:14737"/>
        <dbReference type="Rhea" id="RHEA-COMP:14739"/>
        <dbReference type="ChEBI" id="CHEBI:13193"/>
        <dbReference type="ChEBI" id="CHEBI:15378"/>
        <dbReference type="ChEBI" id="CHEBI:17319"/>
        <dbReference type="ChEBI" id="CHEBI:17499"/>
        <dbReference type="ChEBI" id="CHEBI:29917"/>
        <dbReference type="ChEBI" id="CHEBI:29961"/>
        <dbReference type="ChEBI" id="CHEBI:57844"/>
        <dbReference type="ChEBI" id="CHEBI:57856"/>
        <dbReference type="ChEBI" id="CHEBI:59789"/>
        <dbReference type="ChEBI" id="CHEBI:64428"/>
        <dbReference type="ChEBI" id="CHEBI:73599"/>
        <dbReference type="EC" id="2.8.4.4"/>
    </reaction>
</comment>
<dbReference type="GO" id="GO:0035599">
    <property type="term" value="F:aspartic acid methylthiotransferase activity"/>
    <property type="evidence" value="ECO:0007669"/>
    <property type="project" value="TreeGrafter"/>
</dbReference>
<dbReference type="InterPro" id="IPR038135">
    <property type="entry name" value="Methylthiotransferase_N_sf"/>
</dbReference>
<dbReference type="PROSITE" id="PS51918">
    <property type="entry name" value="RADICAL_SAM"/>
    <property type="match status" value="1"/>
</dbReference>
<feature type="domain" description="MTTase N-terminal" evidence="9">
    <location>
        <begin position="4"/>
        <end position="122"/>
    </location>
</feature>
<evidence type="ECO:0000256" key="2">
    <source>
        <dbReference type="ARBA" id="ARBA00022490"/>
    </source>
</evidence>
<dbReference type="SMART" id="SM00729">
    <property type="entry name" value="Elp3"/>
    <property type="match status" value="1"/>
</dbReference>
<dbReference type="PROSITE" id="PS01278">
    <property type="entry name" value="MTTASE_RADICAL"/>
    <property type="match status" value="1"/>
</dbReference>
<dbReference type="GO" id="GO:0046872">
    <property type="term" value="F:metal ion binding"/>
    <property type="evidence" value="ECO:0007669"/>
    <property type="project" value="UniProtKB-KW"/>
</dbReference>
<dbReference type="InterPro" id="IPR006638">
    <property type="entry name" value="Elp3/MiaA/NifB-like_rSAM"/>
</dbReference>
<evidence type="ECO:0000259" key="9">
    <source>
        <dbReference type="PROSITE" id="PS51449"/>
    </source>
</evidence>
<dbReference type="OrthoDB" id="9805215at2"/>
<protein>
    <recommendedName>
        <fullName evidence="8">Ribosomal protein uS12 methylthiotransferase RimO</fullName>
        <shortName evidence="8">uS12 MTTase</shortName>
        <shortName evidence="8">uS12 methylthiotransferase</shortName>
        <ecNumber evidence="8">2.8.4.4</ecNumber>
    </recommendedName>
    <alternativeName>
        <fullName evidence="8">Ribosomal protein uS12 (aspartate-C(3))-methylthiotransferase</fullName>
    </alternativeName>
    <alternativeName>
        <fullName evidence="8">Ribosome maturation factor RimO</fullName>
    </alternativeName>
</protein>
<keyword evidence="12" id="KW-1185">Reference proteome</keyword>
<keyword evidence="3 8" id="KW-0808">Transferase</keyword>
<evidence type="ECO:0000256" key="8">
    <source>
        <dbReference type="HAMAP-Rule" id="MF_01865"/>
    </source>
</evidence>
<dbReference type="FunFam" id="3.80.30.20:FF:000001">
    <property type="entry name" value="tRNA-2-methylthio-N(6)-dimethylallyladenosine synthase 2"/>
    <property type="match status" value="1"/>
</dbReference>